<feature type="domain" description="Rad4 beta-hairpin" evidence="10">
    <location>
        <begin position="893"/>
        <end position="968"/>
    </location>
</feature>
<dbReference type="SMART" id="SM01032">
    <property type="entry name" value="BHD_3"/>
    <property type="match status" value="1"/>
</dbReference>
<feature type="region of interest" description="Disordered" evidence="7">
    <location>
        <begin position="107"/>
        <end position="131"/>
    </location>
</feature>
<evidence type="ECO:0000256" key="5">
    <source>
        <dbReference type="ARBA" id="ARBA00023204"/>
    </source>
</evidence>
<feature type="region of interest" description="Disordered" evidence="7">
    <location>
        <begin position="381"/>
        <end position="582"/>
    </location>
</feature>
<dbReference type="InterPro" id="IPR018327">
    <property type="entry name" value="BHD_2"/>
</dbReference>
<dbReference type="PANTHER" id="PTHR12135:SF0">
    <property type="entry name" value="DNA REPAIR PROTEIN COMPLEMENTING XP-C CELLS"/>
    <property type="match status" value="1"/>
</dbReference>
<accession>A0AA88HPY1</accession>
<dbReference type="SMART" id="SM01030">
    <property type="entry name" value="BHD_1"/>
    <property type="match status" value="1"/>
</dbReference>
<evidence type="ECO:0000256" key="6">
    <source>
        <dbReference type="ARBA" id="ARBA00023242"/>
    </source>
</evidence>
<feature type="compositionally biased region" description="Basic and acidic residues" evidence="7">
    <location>
        <begin position="455"/>
        <end position="468"/>
    </location>
</feature>
<dbReference type="Pfam" id="PF03835">
    <property type="entry name" value="Rad4"/>
    <property type="match status" value="1"/>
</dbReference>
<comment type="subcellular location">
    <subcellularLocation>
        <location evidence="1">Nucleus</location>
    </subcellularLocation>
</comment>
<dbReference type="GO" id="GO:0000111">
    <property type="term" value="C:nucleotide-excision repair factor 2 complex"/>
    <property type="evidence" value="ECO:0007669"/>
    <property type="project" value="TreeGrafter"/>
</dbReference>
<keyword evidence="12" id="KW-1185">Reference proteome</keyword>
<dbReference type="InterPro" id="IPR018328">
    <property type="entry name" value="Rad4_beta-hairpin_dom3"/>
</dbReference>
<evidence type="ECO:0000256" key="2">
    <source>
        <dbReference type="ARBA" id="ARBA00009525"/>
    </source>
</evidence>
<dbReference type="SUPFAM" id="SSF54001">
    <property type="entry name" value="Cysteine proteinases"/>
    <property type="match status" value="1"/>
</dbReference>
<proteinExistence type="inferred from homology"/>
<feature type="compositionally biased region" description="Basic residues" evidence="7">
    <location>
        <begin position="428"/>
        <end position="437"/>
    </location>
</feature>
<evidence type="ECO:0000256" key="1">
    <source>
        <dbReference type="ARBA" id="ARBA00004123"/>
    </source>
</evidence>
<dbReference type="Proteomes" id="UP001187531">
    <property type="component" value="Unassembled WGS sequence"/>
</dbReference>
<evidence type="ECO:0000256" key="3">
    <source>
        <dbReference type="ARBA" id="ARBA00022763"/>
    </source>
</evidence>
<dbReference type="FunFam" id="3.30.70.2460:FF:000001">
    <property type="entry name" value="DNA repair protein Rad4 family"/>
    <property type="match status" value="1"/>
</dbReference>
<dbReference type="Gene3D" id="3.90.260.10">
    <property type="entry name" value="Transglutaminase-like"/>
    <property type="match status" value="2"/>
</dbReference>
<dbReference type="InterPro" id="IPR042488">
    <property type="entry name" value="Rad4_BHD3_sf"/>
</dbReference>
<dbReference type="InterPro" id="IPR036985">
    <property type="entry name" value="Transglutaminase-like_sf"/>
</dbReference>
<dbReference type="InterPro" id="IPR018325">
    <property type="entry name" value="Rad4/PNGase_transGLS-fold"/>
</dbReference>
<dbReference type="Pfam" id="PF10405">
    <property type="entry name" value="BHD_3"/>
    <property type="match status" value="1"/>
</dbReference>
<keyword evidence="5" id="KW-0234">DNA repair</keyword>
<dbReference type="GO" id="GO:0006289">
    <property type="term" value="P:nucleotide-excision repair"/>
    <property type="evidence" value="ECO:0007669"/>
    <property type="project" value="InterPro"/>
</dbReference>
<feature type="compositionally biased region" description="Acidic residues" evidence="7">
    <location>
        <begin position="34"/>
        <end position="51"/>
    </location>
</feature>
<dbReference type="InterPro" id="IPR004583">
    <property type="entry name" value="DNA_repair_Rad4"/>
</dbReference>
<organism evidence="11 12">
    <name type="scientific">Artemia franciscana</name>
    <name type="common">Brine shrimp</name>
    <name type="synonym">Artemia sanfranciscana</name>
    <dbReference type="NCBI Taxonomy" id="6661"/>
    <lineage>
        <taxon>Eukaryota</taxon>
        <taxon>Metazoa</taxon>
        <taxon>Ecdysozoa</taxon>
        <taxon>Arthropoda</taxon>
        <taxon>Crustacea</taxon>
        <taxon>Branchiopoda</taxon>
        <taxon>Anostraca</taxon>
        <taxon>Artemiidae</taxon>
        <taxon>Artemia</taxon>
    </lineage>
</organism>
<feature type="domain" description="Rad4 beta-hairpin" evidence="8">
    <location>
        <begin position="776"/>
        <end position="828"/>
    </location>
</feature>
<dbReference type="PANTHER" id="PTHR12135">
    <property type="entry name" value="DNA REPAIR PROTEIN XP-C / RAD4"/>
    <property type="match status" value="1"/>
</dbReference>
<dbReference type="Gene3D" id="2.20.20.110">
    <property type="entry name" value="Rad4, beta-hairpin domain BHD1"/>
    <property type="match status" value="1"/>
</dbReference>
<dbReference type="GO" id="GO:0006298">
    <property type="term" value="P:mismatch repair"/>
    <property type="evidence" value="ECO:0007669"/>
    <property type="project" value="TreeGrafter"/>
</dbReference>
<evidence type="ECO:0000256" key="7">
    <source>
        <dbReference type="SAM" id="MobiDB-lite"/>
    </source>
</evidence>
<feature type="domain" description="Rad4 beta-hairpin" evidence="9">
    <location>
        <begin position="830"/>
        <end position="886"/>
    </location>
</feature>
<feature type="compositionally biased region" description="Acidic residues" evidence="7">
    <location>
        <begin position="406"/>
        <end position="418"/>
    </location>
</feature>
<dbReference type="Pfam" id="PF10403">
    <property type="entry name" value="BHD_1"/>
    <property type="match status" value="1"/>
</dbReference>
<feature type="region of interest" description="Disordered" evidence="7">
    <location>
        <begin position="28"/>
        <end position="78"/>
    </location>
</feature>
<sequence length="1017" mass="116350">MALIEISREKTLRSMANRPRRSVTQKFNITYTEEKEEDELDLSDSEGEDEFVPEKLDLSEESDAEVTEQNDFENAAEHLMKRTEKSCSSMSLKEKLSKNNSFLSQFSASTSSTSFQTMGNLSEESESEDDKPILKQPRMNDVQFNSLTENDISNETEEIGENFWEQQMSAITALSEGSLKSEDKSESNINNDVTSILGIGEKMKDTLNLPPSRQAKISSLVPQEGVQISIALPKLKRSKKEKANLQELLRKHLRKEKKELCLNIHKVHICCLIAHGMYLNDILGSEILKASVMSVLPFSAPIKTSFSYVDSLLRWYNKKYFVAKENDKIPRNLEDDLLKRNETKVFYNTVEFVLFFVLILRVGGVDARLVMSLQPARLKVEKEASDNDGKTKKKVKVKNENAVSDTESENDDDFEEVPEIVQEIGNKSSKKGKKSKTKPSSCKKMSIDQTSPYFKSEDDSKKMTEKGGKKFVHRSRGIGKGLQKRNDKEGENNAMKNGTAEDEGPPVLSPQRGISKEDSGNITNGRRKSDRNRKEQSELPILSPQIPSKSHRKLSHDSDDEPLSKRLKVESMSSVPERPLKENLLVSKAKDISKSKKGSQGILKEKVTKEVFKIKKEIVTSKKELKSPLKNEQKSQVKSPNPKAIQNLVKKKMEDNSRKMLSSDEEGTSYKKTCDYWVEAYLEQERKWCPIDILFGKMFCERELESRATQPVQYVLAFNSNGSLKEVTPRYASDWLTQIRKRRIDEAWLEETLSPYKEAESARSRKEDAEIKKMLMEKPIPSSISELKSHPLYALKRHLLKFEAIYPSTIAPMGYIRGEPIFPRDSVYTLHSRETWIRQAKVVRVGEKPYKIVKARPKWDKVLQKTITDKPLEVFGVWQTEDYVPPVAVDGKVPRNEYGNVELYKPTMIPSGCVHLPQMPLLNRVAKKLGIDCAPAMIGWDYHGGSSHPVFDGWIICEEHRDTLLDAWQAAELETEKKEKEKRDKRVFGNWRRLIRGVLIRERLNEKYNLKKNTINS</sequence>
<dbReference type="GO" id="GO:0003684">
    <property type="term" value="F:damaged DNA binding"/>
    <property type="evidence" value="ECO:0007669"/>
    <property type="project" value="InterPro"/>
</dbReference>
<dbReference type="GO" id="GO:0005737">
    <property type="term" value="C:cytoplasm"/>
    <property type="evidence" value="ECO:0007669"/>
    <property type="project" value="TreeGrafter"/>
</dbReference>
<keyword evidence="3" id="KW-0227">DNA damage</keyword>
<comment type="similarity">
    <text evidence="2">Belongs to the XPC family.</text>
</comment>
<dbReference type="GO" id="GO:0003697">
    <property type="term" value="F:single-stranded DNA binding"/>
    <property type="evidence" value="ECO:0007669"/>
    <property type="project" value="TreeGrafter"/>
</dbReference>
<evidence type="ECO:0000259" key="10">
    <source>
        <dbReference type="SMART" id="SM01032"/>
    </source>
</evidence>
<dbReference type="SMART" id="SM01031">
    <property type="entry name" value="BHD_2"/>
    <property type="match status" value="1"/>
</dbReference>
<evidence type="ECO:0000256" key="4">
    <source>
        <dbReference type="ARBA" id="ARBA00023125"/>
    </source>
</evidence>
<keyword evidence="6" id="KW-0539">Nucleus</keyword>
<feature type="compositionally biased region" description="Acidic residues" evidence="7">
    <location>
        <begin position="59"/>
        <end position="71"/>
    </location>
</feature>
<evidence type="ECO:0000259" key="8">
    <source>
        <dbReference type="SMART" id="SM01030"/>
    </source>
</evidence>
<dbReference type="InterPro" id="IPR018026">
    <property type="entry name" value="DNA_repair_Rad4-like"/>
</dbReference>
<keyword evidence="4" id="KW-0238">DNA-binding</keyword>
<reference evidence="11" key="1">
    <citation type="submission" date="2023-07" db="EMBL/GenBank/DDBJ databases">
        <title>Chromosome-level genome assembly of Artemia franciscana.</title>
        <authorList>
            <person name="Jo E."/>
        </authorList>
    </citation>
    <scope>NUCLEOTIDE SEQUENCE</scope>
    <source>
        <tissue evidence="11">Whole body</tissue>
    </source>
</reference>
<evidence type="ECO:0000313" key="12">
    <source>
        <dbReference type="Proteomes" id="UP001187531"/>
    </source>
</evidence>
<gene>
    <name evidence="11" type="ORF">QYM36_011634</name>
</gene>
<feature type="compositionally biased region" description="Low complexity" evidence="7">
    <location>
        <begin position="107"/>
        <end position="117"/>
    </location>
</feature>
<comment type="caution">
    <text evidence="11">The sequence shown here is derived from an EMBL/GenBank/DDBJ whole genome shotgun (WGS) entry which is preliminary data.</text>
</comment>
<dbReference type="AlphaFoldDB" id="A0AA88HPY1"/>
<feature type="compositionally biased region" description="Basic and acidic residues" evidence="7">
    <location>
        <begin position="381"/>
        <end position="390"/>
    </location>
</feature>
<evidence type="ECO:0000259" key="9">
    <source>
        <dbReference type="SMART" id="SM01031"/>
    </source>
</evidence>
<dbReference type="GO" id="GO:0071942">
    <property type="term" value="C:XPC complex"/>
    <property type="evidence" value="ECO:0007669"/>
    <property type="project" value="TreeGrafter"/>
</dbReference>
<dbReference type="InterPro" id="IPR038765">
    <property type="entry name" value="Papain-like_cys_pep_sf"/>
</dbReference>
<dbReference type="NCBIfam" id="TIGR00605">
    <property type="entry name" value="rad4"/>
    <property type="match status" value="1"/>
</dbReference>
<evidence type="ECO:0000313" key="11">
    <source>
        <dbReference type="EMBL" id="KAK2712998.1"/>
    </source>
</evidence>
<dbReference type="EMBL" id="JAVRJZ010000015">
    <property type="protein sequence ID" value="KAK2712998.1"/>
    <property type="molecule type" value="Genomic_DNA"/>
</dbReference>
<dbReference type="InterPro" id="IPR018326">
    <property type="entry name" value="Rad4_beta-hairpin_dom1"/>
</dbReference>
<protein>
    <submittedName>
        <fullName evidence="11">Uncharacterized protein</fullName>
    </submittedName>
</protein>
<dbReference type="Gene3D" id="3.30.70.2460">
    <property type="entry name" value="Rad4, beta-hairpin domain BHD3"/>
    <property type="match status" value="1"/>
</dbReference>
<name>A0AA88HPY1_ARTSF</name>